<dbReference type="SUPFAM" id="SSF111126">
    <property type="entry name" value="Ligand-binding domain in the NO signalling and Golgi transport"/>
    <property type="match status" value="1"/>
</dbReference>
<keyword evidence="3" id="KW-1185">Reference proteome</keyword>
<accession>A0A2G8T112</accession>
<dbReference type="EMBL" id="PDOB01000015">
    <property type="protein sequence ID" value="PIL39716.1"/>
    <property type="molecule type" value="Genomic_DNA"/>
</dbReference>
<gene>
    <name evidence="2" type="ORF">CR103_11540</name>
</gene>
<dbReference type="Pfam" id="PF07700">
    <property type="entry name" value="HNOB"/>
    <property type="match status" value="1"/>
</dbReference>
<dbReference type="Gene3D" id="3.90.1520.10">
    <property type="entry name" value="H-NOX domain"/>
    <property type="match status" value="1"/>
</dbReference>
<dbReference type="SMART" id="SM00989">
    <property type="entry name" value="V4R"/>
    <property type="match status" value="1"/>
</dbReference>
<dbReference type="PANTHER" id="PTHR45655:SF13">
    <property type="entry name" value="SOLUBLE GUANYLATE CYCLASE GCY-32-RELATED"/>
    <property type="match status" value="1"/>
</dbReference>
<protein>
    <submittedName>
        <fullName evidence="2">Heme NO-binding protein</fullName>
    </submittedName>
</protein>
<dbReference type="InterPro" id="IPR004096">
    <property type="entry name" value="V4R"/>
</dbReference>
<evidence type="ECO:0000313" key="2">
    <source>
        <dbReference type="EMBL" id="PIL39716.1"/>
    </source>
</evidence>
<dbReference type="InterPro" id="IPR011644">
    <property type="entry name" value="Heme_NO-bd"/>
</dbReference>
<dbReference type="InterPro" id="IPR024096">
    <property type="entry name" value="NO_sig/Golgi_transp_ligand-bd"/>
</dbReference>
<dbReference type="OrthoDB" id="7266652at2"/>
<proteinExistence type="predicted"/>
<evidence type="ECO:0000259" key="1">
    <source>
        <dbReference type="SMART" id="SM00989"/>
    </source>
</evidence>
<name>A0A2G8T112_9BURK</name>
<sequence length="179" mass="19824">MKGIVFNLLEKAVSTEFGEETWDKLLDEANLSGAYTSLGSYADDEIVALVGVASKTLNLPPSDVLRWFGQRAMPLLFARHSGFFSDHAETRSFLLSLNNIIHPEVHKLYPGAITPVFDFGVDDDGGLIIGYSSPRKLCALAEGFIKGAAEHFHEQAEIEQQQCMHEGASKCVFHVRFHQ</sequence>
<dbReference type="PANTHER" id="PTHR45655">
    <property type="entry name" value="GUANYLATE CYCLASE SOLUBLE SUBUNIT BETA-2"/>
    <property type="match status" value="1"/>
</dbReference>
<organism evidence="2 3">
    <name type="scientific">Massilia psychrophila</name>
    <dbReference type="NCBI Taxonomy" id="1603353"/>
    <lineage>
        <taxon>Bacteria</taxon>
        <taxon>Pseudomonadati</taxon>
        <taxon>Pseudomonadota</taxon>
        <taxon>Betaproteobacteria</taxon>
        <taxon>Burkholderiales</taxon>
        <taxon>Oxalobacteraceae</taxon>
        <taxon>Telluria group</taxon>
        <taxon>Massilia</taxon>
    </lineage>
</organism>
<comment type="caution">
    <text evidence="2">The sequence shown here is derived from an EMBL/GenBank/DDBJ whole genome shotgun (WGS) entry which is preliminary data.</text>
</comment>
<dbReference type="Proteomes" id="UP000228593">
    <property type="component" value="Unassembled WGS sequence"/>
</dbReference>
<dbReference type="AlphaFoldDB" id="A0A2G8T112"/>
<feature type="domain" description="4-vinyl reductase 4VR" evidence="1">
    <location>
        <begin position="117"/>
        <end position="177"/>
    </location>
</feature>
<evidence type="ECO:0000313" key="3">
    <source>
        <dbReference type="Proteomes" id="UP000228593"/>
    </source>
</evidence>
<reference evidence="2 3" key="1">
    <citation type="submission" date="2017-10" db="EMBL/GenBank/DDBJ databases">
        <title>Massilia psychrophilum sp. nov., a novel purple-pigmented bacterium isolated from Tianshan glacier, Xinjiang Municipality, China.</title>
        <authorList>
            <person name="Wang H."/>
        </authorList>
    </citation>
    <scope>NUCLEOTIDE SEQUENCE [LARGE SCALE GENOMIC DNA]</scope>
    <source>
        <strain evidence="2 3">JCM 30813</strain>
    </source>
</reference>
<dbReference type="RefSeq" id="WP_099916132.1">
    <property type="nucleotide sequence ID" value="NZ_BMHS01000022.1"/>
</dbReference>
<dbReference type="InterPro" id="IPR038158">
    <property type="entry name" value="H-NOX_domain_sf"/>
</dbReference>
<dbReference type="GO" id="GO:0020037">
    <property type="term" value="F:heme binding"/>
    <property type="evidence" value="ECO:0007669"/>
    <property type="project" value="InterPro"/>
</dbReference>